<name>A0A6M3LLG6_9ZZZZ</name>
<reference evidence="2" key="1">
    <citation type="submission" date="2020-03" db="EMBL/GenBank/DDBJ databases">
        <title>The deep terrestrial virosphere.</title>
        <authorList>
            <person name="Holmfeldt K."/>
            <person name="Nilsson E."/>
            <person name="Simone D."/>
            <person name="Lopez-Fernandez M."/>
            <person name="Wu X."/>
            <person name="de Brujin I."/>
            <person name="Lundin D."/>
            <person name="Andersson A."/>
            <person name="Bertilsson S."/>
            <person name="Dopson M."/>
        </authorList>
    </citation>
    <scope>NUCLEOTIDE SEQUENCE</scope>
    <source>
        <strain evidence="1">MM415A06797</strain>
        <strain evidence="2">MM415B04916</strain>
    </source>
</reference>
<dbReference type="EMBL" id="MT141615">
    <property type="protein sequence ID" value="QJA68415.1"/>
    <property type="molecule type" value="Genomic_DNA"/>
</dbReference>
<organism evidence="2">
    <name type="scientific">viral metagenome</name>
    <dbReference type="NCBI Taxonomy" id="1070528"/>
    <lineage>
        <taxon>unclassified sequences</taxon>
        <taxon>metagenomes</taxon>
        <taxon>organismal metagenomes</taxon>
    </lineage>
</organism>
<gene>
    <name evidence="1" type="ORF">MM415A06797_0005</name>
    <name evidence="2" type="ORF">MM415B04916_0005</name>
</gene>
<dbReference type="AlphaFoldDB" id="A0A6M3LLG6"/>
<proteinExistence type="predicted"/>
<evidence type="ECO:0000313" key="2">
    <source>
        <dbReference type="EMBL" id="QJA96156.1"/>
    </source>
</evidence>
<protein>
    <submittedName>
        <fullName evidence="2">Uncharacterized protein</fullName>
    </submittedName>
</protein>
<sequence>MTDRAINLRDWEVRALLAGAAPKRWGADVIVRPIVPPPPCAPGDNDDIELLLVLGEIKAPYAVGDVLWGREAWRTEMVTGAVYSGAAIRYAADDRLRHVEFAEYEAWEAAHATQRDGWRSSTHMPRWACRVQRTVVKVEPLQVRDIRAAVIERMGFDVAAKLPLIPLPSCFDSVIDAVADKLFSEQWDADWPEYPYADSPWGWMYEVRA</sequence>
<dbReference type="EMBL" id="MT143375">
    <property type="protein sequence ID" value="QJA96156.1"/>
    <property type="molecule type" value="Genomic_DNA"/>
</dbReference>
<accession>A0A6M3LLG6</accession>
<evidence type="ECO:0000313" key="1">
    <source>
        <dbReference type="EMBL" id="QJA68415.1"/>
    </source>
</evidence>